<sequence>MAGKEHSFGSPSAPVSKSLIKQKRRSSKQFGNPLICRGGIAQELGTTTSCLLPPVSSLPLQCRDANKSEIRSSAMVGISQESGRTTPWRLVPVPLLQDQCRDTNDSGISSSCMAGMTKLEPLPPESSLPAQCLDTNNVDISSVVLSTVIKPDPEPLQLRVGCLNGDEMKLDKQAHNEVNLFRQAIAMLPIKDMPELLRSVICGGACLGLLDPVSNIILGAVSYLERLENPPLEEVARRASRTIQQQQCEASQNRIMDYIDMEFVEKIGLTFAAGRSRNSLIMFMQNYFCYLTKEQAERFIDLAGSDLTIAVKLVYHDRFAATHSVPDPTSNRTQTALKQAARNARLLASDDDFVLLATSRYPRDMLEKATARLLRKEKLSCSDIKLMMQLMLWRSRDASNLDDPNLTHLTILRRPEDMATKVTCCLESALKLTRNPGRHRSSSCEYHHGLKLHLLDSIHVLFLQALARLPSKSLCKHLRGILMGGHCFGPLDPVSNIICNAVWYDMAFPLEYSEDNKPADVLDNRSLLRMERRSLDGLTTLFARFLCGSYDTVLFEQDALEYLCKTNCDMSRDVYLPTETFTHETALDYFTHAACAAKHPKPAYLGFIHASLGKQDMESITYLLSAEQISHDALQQLYNILRPFTQIGAPDWPVNNLSQQAWKLLVKEQNNFKVRQSFIRKMVDLTLCDYNSSRTEEPIYKLHAICGVARSISCSTLTCYHVNFLARPDCELSGCILFFLEFFASCTLDEENKLSFVHEKEKPFFCCPVLMSCDLGRCCHCEKISSKIVHPLSRVYDSSNGQNSAYSFPVLNLLHEYVIDVDVELETDYIYFDIKRDSRLSRYLNKIGAKQEF</sequence>
<dbReference type="Proteomes" id="UP000324897">
    <property type="component" value="Chromosome 3"/>
</dbReference>
<reference evidence="4 5" key="1">
    <citation type="journal article" date="2019" name="Sci. Rep.">
        <title>A high-quality genome of Eragrostis curvula grass provides insights into Poaceae evolution and supports new strategies to enhance forage quality.</title>
        <authorList>
            <person name="Carballo J."/>
            <person name="Santos B.A.C.M."/>
            <person name="Zappacosta D."/>
            <person name="Garbus I."/>
            <person name="Selva J.P."/>
            <person name="Gallo C.A."/>
            <person name="Diaz A."/>
            <person name="Albertini E."/>
            <person name="Caccamo M."/>
            <person name="Echenique V."/>
        </authorList>
    </citation>
    <scope>NUCLEOTIDE SEQUENCE [LARGE SCALE GENOMIC DNA]</scope>
    <source>
        <strain evidence="5">cv. Victoria</strain>
        <tissue evidence="4">Leaf</tissue>
    </source>
</reference>
<protein>
    <submittedName>
        <fullName evidence="4">Uncharacterized protein</fullName>
    </submittedName>
</protein>
<dbReference type="Pfam" id="PF20235">
    <property type="entry name" value="PIR2-like_helical"/>
    <property type="match status" value="2"/>
</dbReference>
<dbReference type="OrthoDB" id="607685at2759"/>
<gene>
    <name evidence="4" type="ORF">EJB05_46200</name>
</gene>
<dbReference type="Pfam" id="PF12274">
    <property type="entry name" value="DUF3615"/>
    <property type="match status" value="1"/>
</dbReference>
<dbReference type="InterPro" id="IPR046527">
    <property type="entry name" value="PIR2-like_helical"/>
</dbReference>
<feature type="domain" description="DUF3615" evidence="2">
    <location>
        <begin position="686"/>
        <end position="791"/>
    </location>
</feature>
<keyword evidence="5" id="KW-1185">Reference proteome</keyword>
<organism evidence="4 5">
    <name type="scientific">Eragrostis curvula</name>
    <name type="common">weeping love grass</name>
    <dbReference type="NCBI Taxonomy" id="38414"/>
    <lineage>
        <taxon>Eukaryota</taxon>
        <taxon>Viridiplantae</taxon>
        <taxon>Streptophyta</taxon>
        <taxon>Embryophyta</taxon>
        <taxon>Tracheophyta</taxon>
        <taxon>Spermatophyta</taxon>
        <taxon>Magnoliopsida</taxon>
        <taxon>Liliopsida</taxon>
        <taxon>Poales</taxon>
        <taxon>Poaceae</taxon>
        <taxon>PACMAD clade</taxon>
        <taxon>Chloridoideae</taxon>
        <taxon>Eragrostideae</taxon>
        <taxon>Eragrostidinae</taxon>
        <taxon>Eragrostis</taxon>
    </lineage>
</organism>
<dbReference type="PANTHER" id="PTHR33120:SF42">
    <property type="entry name" value="OS12G0105000 PROTEIN"/>
    <property type="match status" value="1"/>
</dbReference>
<comment type="caution">
    <text evidence="4">The sequence shown here is derived from an EMBL/GenBank/DDBJ whole genome shotgun (WGS) entry which is preliminary data.</text>
</comment>
<evidence type="ECO:0000313" key="5">
    <source>
        <dbReference type="Proteomes" id="UP000324897"/>
    </source>
</evidence>
<feature type="domain" description="PIR2-like helical" evidence="3">
    <location>
        <begin position="180"/>
        <end position="314"/>
    </location>
</feature>
<dbReference type="PANTHER" id="PTHR33120">
    <property type="entry name" value="EXPRESSED PROTEIN-RELATED"/>
    <property type="match status" value="1"/>
</dbReference>
<feature type="region of interest" description="Disordered" evidence="1">
    <location>
        <begin position="1"/>
        <end position="26"/>
    </location>
</feature>
<name>A0A5J9TMC5_9POAL</name>
<dbReference type="InterPro" id="IPR022059">
    <property type="entry name" value="DUF3615"/>
</dbReference>
<evidence type="ECO:0000256" key="1">
    <source>
        <dbReference type="SAM" id="MobiDB-lite"/>
    </source>
</evidence>
<accession>A0A5J9TMC5</accession>
<evidence type="ECO:0000313" key="4">
    <source>
        <dbReference type="EMBL" id="TVU12549.1"/>
    </source>
</evidence>
<dbReference type="AlphaFoldDB" id="A0A5J9TMC5"/>
<feature type="domain" description="PIR2-like helical" evidence="3">
    <location>
        <begin position="456"/>
        <end position="574"/>
    </location>
</feature>
<proteinExistence type="predicted"/>
<dbReference type="Gramene" id="TVU12549">
    <property type="protein sequence ID" value="TVU12549"/>
    <property type="gene ID" value="EJB05_46200"/>
</dbReference>
<dbReference type="EMBL" id="RWGY01000039">
    <property type="protein sequence ID" value="TVU12549.1"/>
    <property type="molecule type" value="Genomic_DNA"/>
</dbReference>
<evidence type="ECO:0000259" key="2">
    <source>
        <dbReference type="Pfam" id="PF12274"/>
    </source>
</evidence>
<evidence type="ECO:0000259" key="3">
    <source>
        <dbReference type="Pfam" id="PF20235"/>
    </source>
</evidence>